<dbReference type="Pfam" id="PF13899">
    <property type="entry name" value="Thioredoxin_7"/>
    <property type="match status" value="1"/>
</dbReference>
<evidence type="ECO:0000313" key="3">
    <source>
        <dbReference type="Proteomes" id="UP000192980"/>
    </source>
</evidence>
<evidence type="ECO:0000256" key="1">
    <source>
        <dbReference type="SAM" id="SignalP"/>
    </source>
</evidence>
<organism evidence="2 3">
    <name type="scientific">Sphingobacterium psychroaquaticum</name>
    <dbReference type="NCBI Taxonomy" id="561061"/>
    <lineage>
        <taxon>Bacteria</taxon>
        <taxon>Pseudomonadati</taxon>
        <taxon>Bacteroidota</taxon>
        <taxon>Sphingobacteriia</taxon>
        <taxon>Sphingobacteriales</taxon>
        <taxon>Sphingobacteriaceae</taxon>
        <taxon>Sphingobacterium</taxon>
    </lineage>
</organism>
<keyword evidence="1" id="KW-0732">Signal</keyword>
<sequence length="408" mass="46390">MKNKILKLLFVCFLIGLNNEILAQQGHVFKGTFEDCKKQAAKENKMILVDLYFEGCMPCKEMDDKVFPDPEVVKVLEPNFLLYKTDVFKEEDGKKLARKYAASGFPTYVILDASGKAILIEAGFFGVRRFVPLLEKARKLKSAGTFLAFDTDMDKKYPDAYNYRFMRSGEKGDGASLTSFLQGKDLLDEVSFVSSTMVNSPEITNRIYDNLPQFLEKYGSSLLMNPVNRAAEQRIEAFGKAQQLDSFHQTLKHIRPVYNERLWSVFLPNLVRSYYKGSKNAEVYLSLASQYEIFPSWAHRSNALGEIIIDQKDNPTFLKKLKEEYATAFKTGKSDITDAYKLSLICAYLGDFQEAKSVSEALVDEKLPYQFLAIKKEDVDALRTAITNKKLTGFQAKDVKKPIGFTMD</sequence>
<dbReference type="Proteomes" id="UP000192980">
    <property type="component" value="Unassembled WGS sequence"/>
</dbReference>
<dbReference type="Gene3D" id="3.40.30.10">
    <property type="entry name" value="Glutaredoxin"/>
    <property type="match status" value="1"/>
</dbReference>
<dbReference type="EMBL" id="FXAU01000004">
    <property type="protein sequence ID" value="SMG35312.1"/>
    <property type="molecule type" value="Genomic_DNA"/>
</dbReference>
<reference evidence="2 3" key="1">
    <citation type="submission" date="2017-04" db="EMBL/GenBank/DDBJ databases">
        <authorList>
            <person name="Afonso C.L."/>
            <person name="Miller P.J."/>
            <person name="Scott M.A."/>
            <person name="Spackman E."/>
            <person name="Goraichik I."/>
            <person name="Dimitrov K.M."/>
            <person name="Suarez D.L."/>
            <person name="Swayne D.E."/>
        </authorList>
    </citation>
    <scope>NUCLEOTIDE SEQUENCE [LARGE SCALE GENOMIC DNA]</scope>
    <source>
        <strain evidence="2 3">DSM 22418</strain>
    </source>
</reference>
<dbReference type="InterPro" id="IPR036249">
    <property type="entry name" value="Thioredoxin-like_sf"/>
</dbReference>
<feature type="signal peptide" evidence="1">
    <location>
        <begin position="1"/>
        <end position="23"/>
    </location>
</feature>
<evidence type="ECO:0000313" key="2">
    <source>
        <dbReference type="EMBL" id="SMG35312.1"/>
    </source>
</evidence>
<keyword evidence="3" id="KW-1185">Reference proteome</keyword>
<dbReference type="SUPFAM" id="SSF52833">
    <property type="entry name" value="Thioredoxin-like"/>
    <property type="match status" value="1"/>
</dbReference>
<proteinExistence type="predicted"/>
<protein>
    <submittedName>
        <fullName evidence="2">Thioredoxin-like</fullName>
    </submittedName>
</protein>
<feature type="chain" id="PRO_5010862887" evidence="1">
    <location>
        <begin position="24"/>
        <end position="408"/>
    </location>
</feature>
<dbReference type="OrthoDB" id="120730at2"/>
<gene>
    <name evidence="2" type="ORF">SAMN05660862_2508</name>
</gene>
<name>A0A1X7K3Y6_9SPHI</name>
<dbReference type="RefSeq" id="WP_085473239.1">
    <property type="nucleotide sequence ID" value="NZ_FXAU01000004.1"/>
</dbReference>
<dbReference type="STRING" id="561061.SAMN05660862_2508"/>
<dbReference type="AlphaFoldDB" id="A0A1X7K3Y6"/>
<accession>A0A1X7K3Y6</accession>